<dbReference type="EMBL" id="WWEN01000003">
    <property type="protein sequence ID" value="MYM55007.1"/>
    <property type="molecule type" value="Genomic_DNA"/>
</dbReference>
<keyword evidence="3" id="KW-0804">Transcription</keyword>
<feature type="domain" description="HTH tetR-type" evidence="6">
    <location>
        <begin position="19"/>
        <end position="79"/>
    </location>
</feature>
<dbReference type="PROSITE" id="PS50977">
    <property type="entry name" value="HTH_TETR_2"/>
    <property type="match status" value="1"/>
</dbReference>
<evidence type="ECO:0000256" key="4">
    <source>
        <dbReference type="PROSITE-ProRule" id="PRU00335"/>
    </source>
</evidence>
<dbReference type="Proteomes" id="UP000479043">
    <property type="component" value="Unassembled WGS sequence"/>
</dbReference>
<sequence>MTTDDNPDHRTRVGQQRRERMRARLIEAATLVFAERGPEAAQIEHVIQQAGVSRGTFYNYFRTTDELLLAAKNALGVEMITMVHQASDIAAPPSQRLAEGVKAFIDLIQRHPLLLEFTARLGMRNFDNGGLVPAATEELLWDVIDRDAAADLTPQMANDILQASTLAIMLRLRDGETVDIPAFVAAMLRMLGHPAAEAARVSERPFTPLDVPADSLITRSETARRTGMSSPRA</sequence>
<evidence type="ECO:0000256" key="5">
    <source>
        <dbReference type="SAM" id="MobiDB-lite"/>
    </source>
</evidence>
<keyword evidence="2 4" id="KW-0238">DNA-binding</keyword>
<protein>
    <submittedName>
        <fullName evidence="7">TetR family transcriptional regulator</fullName>
    </submittedName>
</protein>
<evidence type="ECO:0000313" key="7">
    <source>
        <dbReference type="EMBL" id="MYM55007.1"/>
    </source>
</evidence>
<dbReference type="Pfam" id="PF00440">
    <property type="entry name" value="TetR_N"/>
    <property type="match status" value="1"/>
</dbReference>
<dbReference type="Gene3D" id="1.10.357.10">
    <property type="entry name" value="Tetracycline Repressor, domain 2"/>
    <property type="match status" value="1"/>
</dbReference>
<evidence type="ECO:0000256" key="2">
    <source>
        <dbReference type="ARBA" id="ARBA00023125"/>
    </source>
</evidence>
<evidence type="ECO:0000259" key="6">
    <source>
        <dbReference type="PROSITE" id="PS50977"/>
    </source>
</evidence>
<dbReference type="PANTHER" id="PTHR30055:SF234">
    <property type="entry name" value="HTH-TYPE TRANSCRIPTIONAL REGULATOR BETI"/>
    <property type="match status" value="1"/>
</dbReference>
<dbReference type="GO" id="GO:0003700">
    <property type="term" value="F:DNA-binding transcription factor activity"/>
    <property type="evidence" value="ECO:0007669"/>
    <property type="project" value="TreeGrafter"/>
</dbReference>
<evidence type="ECO:0000313" key="8">
    <source>
        <dbReference type="Proteomes" id="UP000479043"/>
    </source>
</evidence>
<proteinExistence type="predicted"/>
<accession>A0A6L8LFZ2</accession>
<keyword evidence="8" id="KW-1185">Reference proteome</keyword>
<feature type="region of interest" description="Disordered" evidence="5">
    <location>
        <begin position="212"/>
        <end position="233"/>
    </location>
</feature>
<dbReference type="PRINTS" id="PR00455">
    <property type="entry name" value="HTHTETR"/>
</dbReference>
<name>A0A6L8LFZ2_9RHOB</name>
<reference evidence="7 8" key="1">
    <citation type="submission" date="2020-01" db="EMBL/GenBank/DDBJ databases">
        <authorList>
            <person name="Chen S."/>
        </authorList>
    </citation>
    <scope>NUCLEOTIDE SEQUENCE [LARGE SCALE GENOMIC DNA]</scope>
    <source>
        <strain evidence="7 8">GS-10</strain>
    </source>
</reference>
<feature type="DNA-binding region" description="H-T-H motif" evidence="4">
    <location>
        <begin position="42"/>
        <end position="61"/>
    </location>
</feature>
<dbReference type="InterPro" id="IPR050109">
    <property type="entry name" value="HTH-type_TetR-like_transc_reg"/>
</dbReference>
<organism evidence="7 8">
    <name type="scientific">Thalassovita mangrovi</name>
    <dbReference type="NCBI Taxonomy" id="2692236"/>
    <lineage>
        <taxon>Bacteria</taxon>
        <taxon>Pseudomonadati</taxon>
        <taxon>Pseudomonadota</taxon>
        <taxon>Alphaproteobacteria</taxon>
        <taxon>Rhodobacterales</taxon>
        <taxon>Roseobacteraceae</taxon>
        <taxon>Thalassovita</taxon>
    </lineage>
</organism>
<dbReference type="GO" id="GO:0000976">
    <property type="term" value="F:transcription cis-regulatory region binding"/>
    <property type="evidence" value="ECO:0007669"/>
    <property type="project" value="TreeGrafter"/>
</dbReference>
<gene>
    <name evidence="7" type="ORF">GR167_06805</name>
</gene>
<dbReference type="InterPro" id="IPR009057">
    <property type="entry name" value="Homeodomain-like_sf"/>
</dbReference>
<dbReference type="InterPro" id="IPR001647">
    <property type="entry name" value="HTH_TetR"/>
</dbReference>
<dbReference type="RefSeq" id="WP_160972723.1">
    <property type="nucleotide sequence ID" value="NZ_WWEN01000003.1"/>
</dbReference>
<evidence type="ECO:0000256" key="1">
    <source>
        <dbReference type="ARBA" id="ARBA00023015"/>
    </source>
</evidence>
<dbReference type="PANTHER" id="PTHR30055">
    <property type="entry name" value="HTH-TYPE TRANSCRIPTIONAL REGULATOR RUTR"/>
    <property type="match status" value="1"/>
</dbReference>
<dbReference type="SUPFAM" id="SSF46689">
    <property type="entry name" value="Homeodomain-like"/>
    <property type="match status" value="1"/>
</dbReference>
<dbReference type="AlphaFoldDB" id="A0A6L8LFZ2"/>
<comment type="caution">
    <text evidence="7">The sequence shown here is derived from an EMBL/GenBank/DDBJ whole genome shotgun (WGS) entry which is preliminary data.</text>
</comment>
<evidence type="ECO:0000256" key="3">
    <source>
        <dbReference type="ARBA" id="ARBA00023163"/>
    </source>
</evidence>
<keyword evidence="1" id="KW-0805">Transcription regulation</keyword>